<dbReference type="Pfam" id="PF02470">
    <property type="entry name" value="MlaD"/>
    <property type="match status" value="1"/>
</dbReference>
<dbReference type="SUPFAM" id="SSF58100">
    <property type="entry name" value="Bacterial hemolysins"/>
    <property type="match status" value="1"/>
</dbReference>
<keyword evidence="2" id="KW-1133">Transmembrane helix</keyword>
<feature type="transmembrane region" description="Helical" evidence="2">
    <location>
        <begin position="7"/>
        <end position="29"/>
    </location>
</feature>
<dbReference type="Proteomes" id="UP000199236">
    <property type="component" value="Unassembled WGS sequence"/>
</dbReference>
<organism evidence="4 5">
    <name type="scientific">Cohaesibacter marisflavi</name>
    <dbReference type="NCBI Taxonomy" id="655353"/>
    <lineage>
        <taxon>Bacteria</taxon>
        <taxon>Pseudomonadati</taxon>
        <taxon>Pseudomonadota</taxon>
        <taxon>Alphaproteobacteria</taxon>
        <taxon>Hyphomicrobiales</taxon>
        <taxon>Cohaesibacteraceae</taxon>
    </lineage>
</organism>
<name>A0A1I5IZR4_9HYPH</name>
<evidence type="ECO:0000256" key="2">
    <source>
        <dbReference type="SAM" id="Phobius"/>
    </source>
</evidence>
<sequence>METKANYVAIGLFTLLLTAVGFGFIYWIARYDETRPTTEVIVRFEGSVAGLIRGGAVMFNGIKVGEVAKLEYDPDNPKYVKADLLVDAGIPLKEDSDVSLSFQGLTGVGTVEIKGGSPDLPDLLDQPGTPEMIAQSSSFEDLMNGARQLMSRADKVLSKIETVVDTNQDGINKTVQNIESFTTALNNNSGNIETFLADASDAAKGLTSLSGKLEGLSERADTLLAAVDPESIKTSIANVETISENLVGTSNRFDSIVADASEAAKGINDFSSNLNTSLGKVDRLVESVDPETISSAVASLQNFATTLDESSGDINVILTNAKQASGDISSFSSSLTARTDDFNAIVTDAQQLAARLNKASERIDGILGKVDGILSDEDGGKGVIEEVTLAARSIRSVADKFNSRADEISDGLARFSGSGLRNVEAMVSEARRTIKRVEGAVNKLEKDPSSVIFGGNKVKTFDQRY</sequence>
<dbReference type="EMBL" id="FOVR01000010">
    <property type="protein sequence ID" value="SFO65899.1"/>
    <property type="molecule type" value="Genomic_DNA"/>
</dbReference>
<keyword evidence="2" id="KW-0472">Membrane</keyword>
<feature type="domain" description="Mce/MlaD" evidence="3">
    <location>
        <begin position="42"/>
        <end position="115"/>
    </location>
</feature>
<dbReference type="Gene3D" id="1.20.58.60">
    <property type="match status" value="1"/>
</dbReference>
<feature type="coiled-coil region" evidence="1">
    <location>
        <begin position="420"/>
        <end position="447"/>
    </location>
</feature>
<proteinExistence type="predicted"/>
<dbReference type="OrthoDB" id="9808689at2"/>
<accession>A0A1I5IZR4</accession>
<keyword evidence="5" id="KW-1185">Reference proteome</keyword>
<evidence type="ECO:0000259" key="3">
    <source>
        <dbReference type="Pfam" id="PF02470"/>
    </source>
</evidence>
<dbReference type="STRING" id="655353.SAMN04488056_11096"/>
<protein>
    <submittedName>
        <fullName evidence="4">Phospholipid/cholesterol/gamma-HCH transport system substrate-binding protein</fullName>
    </submittedName>
</protein>
<gene>
    <name evidence="4" type="ORF">SAMN04488056_11096</name>
</gene>
<dbReference type="InterPro" id="IPR003399">
    <property type="entry name" value="Mce/MlaD"/>
</dbReference>
<dbReference type="AlphaFoldDB" id="A0A1I5IZR4"/>
<dbReference type="RefSeq" id="WP_090074287.1">
    <property type="nucleotide sequence ID" value="NZ_FOVR01000010.1"/>
</dbReference>
<dbReference type="PANTHER" id="PTHR36698">
    <property type="entry name" value="BLL5892 PROTEIN"/>
    <property type="match status" value="1"/>
</dbReference>
<keyword evidence="2" id="KW-0812">Transmembrane</keyword>
<dbReference type="SUPFAM" id="SSF58104">
    <property type="entry name" value="Methyl-accepting chemotaxis protein (MCP) signaling domain"/>
    <property type="match status" value="1"/>
</dbReference>
<evidence type="ECO:0000256" key="1">
    <source>
        <dbReference type="SAM" id="Coils"/>
    </source>
</evidence>
<reference evidence="4 5" key="1">
    <citation type="submission" date="2016-10" db="EMBL/GenBank/DDBJ databases">
        <authorList>
            <person name="de Groot N.N."/>
        </authorList>
    </citation>
    <scope>NUCLEOTIDE SEQUENCE [LARGE SCALE GENOMIC DNA]</scope>
    <source>
        <strain evidence="4 5">CGMCC 1.9157</strain>
    </source>
</reference>
<evidence type="ECO:0000313" key="5">
    <source>
        <dbReference type="Proteomes" id="UP000199236"/>
    </source>
</evidence>
<dbReference type="PANTHER" id="PTHR36698:SF2">
    <property type="entry name" value="MCE_MLAD DOMAIN-CONTAINING PROTEIN"/>
    <property type="match status" value="1"/>
</dbReference>
<keyword evidence="1" id="KW-0175">Coiled coil</keyword>
<evidence type="ECO:0000313" key="4">
    <source>
        <dbReference type="EMBL" id="SFO65899.1"/>
    </source>
</evidence>